<dbReference type="Pfam" id="PF00300">
    <property type="entry name" value="His_Phos_1"/>
    <property type="match status" value="1"/>
</dbReference>
<dbReference type="eggNOG" id="COG0406">
    <property type="taxonomic scope" value="Bacteria"/>
</dbReference>
<dbReference type="OrthoDB" id="7502553at2"/>
<dbReference type="AlphaFoldDB" id="A0A098BIT0"/>
<dbReference type="SUPFAM" id="SSF53254">
    <property type="entry name" value="Phosphoglycerate mutase-like"/>
    <property type="match status" value="1"/>
</dbReference>
<organism evidence="1 2">
    <name type="scientific">Rhodococcus ruber</name>
    <dbReference type="NCBI Taxonomy" id="1830"/>
    <lineage>
        <taxon>Bacteria</taxon>
        <taxon>Bacillati</taxon>
        <taxon>Actinomycetota</taxon>
        <taxon>Actinomycetes</taxon>
        <taxon>Mycobacteriales</taxon>
        <taxon>Nocardiaceae</taxon>
        <taxon>Rhodococcus</taxon>
    </lineage>
</organism>
<proteinExistence type="predicted"/>
<evidence type="ECO:0000313" key="2">
    <source>
        <dbReference type="Proteomes" id="UP000042997"/>
    </source>
</evidence>
<dbReference type="InterPro" id="IPR029033">
    <property type="entry name" value="His_PPase_superfam"/>
</dbReference>
<sequence length="182" mass="19382">MWFDDAVVRLTLLAHASTEAQRAARFPADEPLSQRGRRELGRVVAPVADRVVVAPERRTTETAAALGATAGVDPALRDLDYGAWAGLAMDEVPAAGLHEWLTDPHAAPHGGESVAALGDRVAGWLDGLAPGRVVAVTHPAVIRAAAGYALGAGPRSFWRIDVRPLARVRLHGRSGRWSLRLD</sequence>
<reference evidence="1 2" key="1">
    <citation type="journal article" date="2014" name="Genome Announc.">
        <title>Draft Genome Sequence of Propane- and Butane-Oxidizing Actinobacterium Rhodococcus ruber IEGM 231.</title>
        <authorList>
            <person name="Ivshina I.B."/>
            <person name="Kuyukina M.S."/>
            <person name="Krivoruchko A.V."/>
            <person name="Barbe V."/>
            <person name="Fischer C."/>
        </authorList>
    </citation>
    <scope>NUCLEOTIDE SEQUENCE [LARGE SCALE GENOMIC DNA]</scope>
</reference>
<accession>A0A098BIT0</accession>
<dbReference type="Gene3D" id="3.40.50.1240">
    <property type="entry name" value="Phosphoglycerate mutase-like"/>
    <property type="match status" value="1"/>
</dbReference>
<dbReference type="EMBL" id="CCSD01000043">
    <property type="protein sequence ID" value="CDZ87616.1"/>
    <property type="molecule type" value="Genomic_DNA"/>
</dbReference>
<dbReference type="SMART" id="SM00855">
    <property type="entry name" value="PGAM"/>
    <property type="match status" value="1"/>
</dbReference>
<evidence type="ECO:0000313" key="1">
    <source>
        <dbReference type="EMBL" id="CDZ87616.1"/>
    </source>
</evidence>
<dbReference type="InterPro" id="IPR013078">
    <property type="entry name" value="His_Pase_superF_clade-1"/>
</dbReference>
<name>A0A098BIT0_9NOCA</name>
<protein>
    <submittedName>
        <fullName evidence="1">Phosphoglycerate mutase</fullName>
    </submittedName>
</protein>
<dbReference type="Proteomes" id="UP000042997">
    <property type="component" value="Unassembled WGS sequence"/>
</dbReference>
<gene>
    <name evidence="1" type="ORF">RHRU231_330073</name>
</gene>